<dbReference type="OrthoDB" id="8605980at2"/>
<dbReference type="Proteomes" id="UP000215450">
    <property type="component" value="Unassembled WGS sequence"/>
</dbReference>
<keyword evidence="1" id="KW-0472">Membrane</keyword>
<name>A0A238HJ85_9NEIS</name>
<keyword evidence="1" id="KW-1133">Transmembrane helix</keyword>
<reference evidence="3 4" key="2">
    <citation type="submission" date="2017-06" db="EMBL/GenBank/DDBJ databases">
        <authorList>
            <person name="Kim H.J."/>
            <person name="Triplett B.A."/>
        </authorList>
    </citation>
    <scope>NUCLEOTIDE SEQUENCE [LARGE SCALE GENOMIC DNA]</scope>
    <source>
        <strain evidence="3">Kingella_eburonensis</strain>
    </source>
</reference>
<evidence type="ECO:0000313" key="3">
    <source>
        <dbReference type="EMBL" id="SNB85601.1"/>
    </source>
</evidence>
<organism evidence="2">
    <name type="scientific">Kingella negevensis</name>
    <dbReference type="NCBI Taxonomy" id="1522312"/>
    <lineage>
        <taxon>Bacteria</taxon>
        <taxon>Pseudomonadati</taxon>
        <taxon>Pseudomonadota</taxon>
        <taxon>Betaproteobacteria</taxon>
        <taxon>Neisseriales</taxon>
        <taxon>Neisseriaceae</taxon>
        <taxon>Kingella</taxon>
    </lineage>
</organism>
<evidence type="ECO:0000256" key="1">
    <source>
        <dbReference type="SAM" id="Phobius"/>
    </source>
</evidence>
<evidence type="ECO:0000313" key="4">
    <source>
        <dbReference type="Proteomes" id="UP000215450"/>
    </source>
</evidence>
<evidence type="ECO:0000313" key="2">
    <source>
        <dbReference type="EMBL" id="SMQ13743.1"/>
    </source>
</evidence>
<dbReference type="STRING" id="1522312.GCA_900177895_02201"/>
<dbReference type="EMBL" id="FXUV01000102">
    <property type="protein sequence ID" value="SMQ13743.1"/>
    <property type="molecule type" value="Genomic_DNA"/>
</dbReference>
<feature type="transmembrane region" description="Helical" evidence="1">
    <location>
        <begin position="5"/>
        <end position="22"/>
    </location>
</feature>
<proteinExistence type="predicted"/>
<dbReference type="EMBL" id="FXUV02000106">
    <property type="protein sequence ID" value="SNB85601.1"/>
    <property type="molecule type" value="Genomic_DNA"/>
</dbReference>
<protein>
    <submittedName>
        <fullName evidence="2">Uncharacterized protein</fullName>
    </submittedName>
</protein>
<dbReference type="AlphaFoldDB" id="A0A238HJ85"/>
<keyword evidence="1" id="KW-0812">Transmembrane</keyword>
<gene>
    <name evidence="2" type="ORF">KEBURONENSIS_02150</name>
    <name evidence="3" type="ORF">KEBURONENSIS_02161</name>
</gene>
<sequence length="67" mass="8195">MWHIVLMGYVFVTMMFSIAQYPQGITRVLIYLVFWTILPVLFSFWVVLTRRRNQRMKREEAENQNQP</sequence>
<dbReference type="RefSeq" id="WP_095063577.1">
    <property type="nucleotide sequence ID" value="NZ_FXUV02000106.1"/>
</dbReference>
<reference evidence="2" key="1">
    <citation type="submission" date="2017-05" db="EMBL/GenBank/DDBJ databases">
        <authorList>
            <person name="Song R."/>
            <person name="Chenine A.L."/>
            <person name="Ruprecht R.M."/>
        </authorList>
    </citation>
    <scope>NUCLEOTIDE SEQUENCE</scope>
    <source>
        <strain evidence="2">Kingella_eburonensis</strain>
    </source>
</reference>
<keyword evidence="4" id="KW-1185">Reference proteome</keyword>
<feature type="transmembrane region" description="Helical" evidence="1">
    <location>
        <begin position="28"/>
        <end position="48"/>
    </location>
</feature>
<accession>A0A238HJ85</accession>